<evidence type="ECO:0000313" key="1">
    <source>
        <dbReference type="EMBL" id="KXS95595.1"/>
    </source>
</evidence>
<gene>
    <name evidence="1" type="ORF">AC578_10116</name>
</gene>
<feature type="non-terminal residue" evidence="1">
    <location>
        <position position="1"/>
    </location>
</feature>
<protein>
    <submittedName>
        <fullName evidence="1">Uncharacterized protein</fullName>
    </submittedName>
</protein>
<name>A0A139GZI4_9PEZI</name>
<reference evidence="1 2" key="1">
    <citation type="submission" date="2015-07" db="EMBL/GenBank/DDBJ databases">
        <title>Comparative genomics of the Sigatoka disease complex on banana suggests a link between parallel evolutionary changes in Pseudocercospora fijiensis and Pseudocercospora eumusae and increased virulence on the banana host.</title>
        <authorList>
            <person name="Chang T.-C."/>
            <person name="Salvucci A."/>
            <person name="Crous P.W."/>
            <person name="Stergiopoulos I."/>
        </authorList>
    </citation>
    <scope>NUCLEOTIDE SEQUENCE [LARGE SCALE GENOMIC DNA]</scope>
    <source>
        <strain evidence="1 2">CBS 114824</strain>
    </source>
</reference>
<evidence type="ECO:0000313" key="2">
    <source>
        <dbReference type="Proteomes" id="UP000070133"/>
    </source>
</evidence>
<dbReference type="AlphaFoldDB" id="A0A139GZI4"/>
<comment type="caution">
    <text evidence="1">The sequence shown here is derived from an EMBL/GenBank/DDBJ whole genome shotgun (WGS) entry which is preliminary data.</text>
</comment>
<organism evidence="1 2">
    <name type="scientific">Pseudocercospora eumusae</name>
    <dbReference type="NCBI Taxonomy" id="321146"/>
    <lineage>
        <taxon>Eukaryota</taxon>
        <taxon>Fungi</taxon>
        <taxon>Dikarya</taxon>
        <taxon>Ascomycota</taxon>
        <taxon>Pezizomycotina</taxon>
        <taxon>Dothideomycetes</taxon>
        <taxon>Dothideomycetidae</taxon>
        <taxon>Mycosphaerellales</taxon>
        <taxon>Mycosphaerellaceae</taxon>
        <taxon>Pseudocercospora</taxon>
    </lineage>
</organism>
<feature type="non-terminal residue" evidence="1">
    <location>
        <position position="318"/>
    </location>
</feature>
<sequence>LVKGVLNAVEGRSSNGAVTVGLVASLLRSLDDLGVNDTALSKVDESVDLLVIVLVELRLSAAQWLGREELRLALDGVESLVGLDESSALATGRVALTLEVAWVVLVDGADDVLDVGGVDVTLAGGTWDTAEGPCTESLLLGLSLSLTLAGGTWDTAEGPCTETLLGISISVTLASGTWDTAESPCTQSLLLLGLGVTGLKAAPGTPQKVHAPSLFLASGSASAKASAMASADRFRRWQAAPGTPQKVHAPRRFLASASASRLQAAPGTPQKVHAPRRFFGSALAIGSATAMAWTRGPAAKRRAAISNFMLRFVVLFLV</sequence>
<dbReference type="Proteomes" id="UP000070133">
    <property type="component" value="Unassembled WGS sequence"/>
</dbReference>
<dbReference type="EMBL" id="LFZN01000208">
    <property type="protein sequence ID" value="KXS95595.1"/>
    <property type="molecule type" value="Genomic_DNA"/>
</dbReference>
<accession>A0A139GZI4</accession>
<keyword evidence="2" id="KW-1185">Reference proteome</keyword>
<proteinExistence type="predicted"/>